<reference evidence="1" key="1">
    <citation type="submission" date="2021-01" db="EMBL/GenBank/DDBJ databases">
        <authorList>
            <person name="Corre E."/>
            <person name="Pelletier E."/>
            <person name="Niang G."/>
            <person name="Scheremetjew M."/>
            <person name="Finn R."/>
            <person name="Kale V."/>
            <person name="Holt S."/>
            <person name="Cochrane G."/>
            <person name="Meng A."/>
            <person name="Brown T."/>
            <person name="Cohen L."/>
        </authorList>
    </citation>
    <scope>NUCLEOTIDE SEQUENCE</scope>
    <source>
        <strain evidence="1">RCC733</strain>
    </source>
</reference>
<protein>
    <submittedName>
        <fullName evidence="1">Uncharacterized protein</fullName>
    </submittedName>
</protein>
<organism evidence="1">
    <name type="scientific">Pycnococcus provasolii</name>
    <dbReference type="NCBI Taxonomy" id="41880"/>
    <lineage>
        <taxon>Eukaryota</taxon>
        <taxon>Viridiplantae</taxon>
        <taxon>Chlorophyta</taxon>
        <taxon>Pseudoscourfieldiophyceae</taxon>
        <taxon>Pseudoscourfieldiales</taxon>
        <taxon>Pycnococcaceae</taxon>
        <taxon>Pycnococcus</taxon>
    </lineage>
</organism>
<gene>
    <name evidence="1" type="ORF">PPRO1471_LOCUS4901</name>
</gene>
<evidence type="ECO:0000313" key="1">
    <source>
        <dbReference type="EMBL" id="CAD9380055.1"/>
    </source>
</evidence>
<sequence length="467" mass="50406">MMPSSCFVMSSSLMTSKMGSRSHSVILAVLIFLSMMMCVSTTVISSAAAADPSTTTSSNAVAPSSCAILDQRSNFTTNLQRWNATIYNVTDGQVAIDNEDVLPGLSAMLRASVQSTNNITTNTYTNVTEANVTEAMLMMMSSMQPILVEEPRAVVAVLRAMEPLVREGGISTEMATNMDRGIGMVSALDSIADEFPMSILTDSLTLAQSLSGDLIDGEAITRLYDAARPLLLRLRDPAIRENVAEAIAPSITIPDGITSFLLGATNNPLVANPIFLNSMLSPLVIQATIRPYVPTYTVDEARQLSEALQGMIPMALETLNQLQPEQREQVVRMMTTIAAIDLEPSVVDTFFVGMVDFVEQVDGEMFSRVWSDVFEPMIDSLDGDAIQPLVAALPRMFEGEGAQFSSLPRETQEAAMDATLTMLRSVMSLPEDDLLAAIPVVGQVMGVMDVEGSRRLTTAIECLERSA</sequence>
<dbReference type="AlphaFoldDB" id="A0A7S2F8B3"/>
<proteinExistence type="predicted"/>
<name>A0A7S2F8B3_9CHLO</name>
<accession>A0A7S2F8B3</accession>
<dbReference type="EMBL" id="HBGR01007396">
    <property type="protein sequence ID" value="CAD9380055.1"/>
    <property type="molecule type" value="Transcribed_RNA"/>
</dbReference>